<evidence type="ECO:0000313" key="8">
    <source>
        <dbReference type="Proteomes" id="UP000593560"/>
    </source>
</evidence>
<evidence type="ECO:0000256" key="5">
    <source>
        <dbReference type="SAM" id="Phobius"/>
    </source>
</evidence>
<proteinExistence type="predicted"/>
<comment type="subcellular location">
    <subcellularLocation>
        <location evidence="1">Membrane</location>
    </subcellularLocation>
</comment>
<evidence type="ECO:0000256" key="1">
    <source>
        <dbReference type="ARBA" id="ARBA00004370"/>
    </source>
</evidence>
<dbReference type="InterPro" id="IPR025423">
    <property type="entry name" value="TMEM205-like"/>
</dbReference>
<name>A0A7J9I214_9ROSI</name>
<dbReference type="Proteomes" id="UP000593560">
    <property type="component" value="Unassembled WGS sequence"/>
</dbReference>
<evidence type="ECO:0000313" key="7">
    <source>
        <dbReference type="EMBL" id="MBA0816152.1"/>
    </source>
</evidence>
<reference evidence="7 8" key="1">
    <citation type="journal article" date="2019" name="Genome Biol. Evol.">
        <title>Insights into the evolution of the New World diploid cottons (Gossypium, subgenus Houzingenia) based on genome sequencing.</title>
        <authorList>
            <person name="Grover C.E."/>
            <person name="Arick M.A. 2nd"/>
            <person name="Thrash A."/>
            <person name="Conover J.L."/>
            <person name="Sanders W.S."/>
            <person name="Peterson D.G."/>
            <person name="Frelichowski J.E."/>
            <person name="Scheffler J.A."/>
            <person name="Scheffler B.E."/>
            <person name="Wendel J.F."/>
        </authorList>
    </citation>
    <scope>NUCLEOTIDE SEQUENCE [LARGE SCALE GENOMIC DNA]</scope>
    <source>
        <strain evidence="7">0</strain>
        <tissue evidence="7">Leaf</tissue>
    </source>
</reference>
<dbReference type="OrthoDB" id="1641132at2759"/>
<dbReference type="GO" id="GO:0016020">
    <property type="term" value="C:membrane"/>
    <property type="evidence" value="ECO:0007669"/>
    <property type="project" value="UniProtKB-SubCell"/>
</dbReference>
<sequence length="62" mass="7169">MEALNTVMSIANLLGLATTYGMSVWVTLIFSYILVEQLPRQQFGVMQSKIYPIYFREMPYSI</sequence>
<evidence type="ECO:0000256" key="4">
    <source>
        <dbReference type="ARBA" id="ARBA00023136"/>
    </source>
</evidence>
<protein>
    <recommendedName>
        <fullName evidence="6">TMEM205-like domain-containing protein</fullName>
    </recommendedName>
</protein>
<dbReference type="AlphaFoldDB" id="A0A7J9I214"/>
<feature type="non-terminal residue" evidence="7">
    <location>
        <position position="62"/>
    </location>
</feature>
<organism evidence="7 8">
    <name type="scientific">Gossypium harknessii</name>
    <dbReference type="NCBI Taxonomy" id="34285"/>
    <lineage>
        <taxon>Eukaryota</taxon>
        <taxon>Viridiplantae</taxon>
        <taxon>Streptophyta</taxon>
        <taxon>Embryophyta</taxon>
        <taxon>Tracheophyta</taxon>
        <taxon>Spermatophyta</taxon>
        <taxon>Magnoliopsida</taxon>
        <taxon>eudicotyledons</taxon>
        <taxon>Gunneridae</taxon>
        <taxon>Pentapetalae</taxon>
        <taxon>rosids</taxon>
        <taxon>malvids</taxon>
        <taxon>Malvales</taxon>
        <taxon>Malvaceae</taxon>
        <taxon>Malvoideae</taxon>
        <taxon>Gossypium</taxon>
    </lineage>
</organism>
<keyword evidence="4 5" id="KW-0472">Membrane</keyword>
<evidence type="ECO:0000256" key="2">
    <source>
        <dbReference type="ARBA" id="ARBA00022692"/>
    </source>
</evidence>
<dbReference type="PANTHER" id="PTHR47652">
    <property type="entry name" value="MITOCHONDRIAL IMPORT INNER MEMBRANE TRANSLOCASE SUBUNIT TIM44"/>
    <property type="match status" value="1"/>
</dbReference>
<accession>A0A7J9I214</accession>
<feature type="transmembrane region" description="Helical" evidence="5">
    <location>
        <begin position="12"/>
        <end position="35"/>
    </location>
</feature>
<dbReference type="PANTHER" id="PTHR47652:SF3">
    <property type="entry name" value="MITOCHONDRIAL IMPORT INNER MEMBRANE TRANSLOCASE SUBUNIT TIM44"/>
    <property type="match status" value="1"/>
</dbReference>
<evidence type="ECO:0000256" key="3">
    <source>
        <dbReference type="ARBA" id="ARBA00022989"/>
    </source>
</evidence>
<feature type="domain" description="TMEM205-like" evidence="6">
    <location>
        <begin position="14"/>
        <end position="56"/>
    </location>
</feature>
<gene>
    <name evidence="7" type="ORF">Gohar_000845</name>
</gene>
<keyword evidence="8" id="KW-1185">Reference proteome</keyword>
<keyword evidence="3 5" id="KW-1133">Transmembrane helix</keyword>
<evidence type="ECO:0000259" key="6">
    <source>
        <dbReference type="Pfam" id="PF13664"/>
    </source>
</evidence>
<dbReference type="EMBL" id="JABFAD010000013">
    <property type="protein sequence ID" value="MBA0816152.1"/>
    <property type="molecule type" value="Genomic_DNA"/>
</dbReference>
<dbReference type="Pfam" id="PF13664">
    <property type="entry name" value="DUF4149"/>
    <property type="match status" value="1"/>
</dbReference>
<keyword evidence="2 5" id="KW-0812">Transmembrane</keyword>
<comment type="caution">
    <text evidence="7">The sequence shown here is derived from an EMBL/GenBank/DDBJ whole genome shotgun (WGS) entry which is preliminary data.</text>
</comment>